<dbReference type="Gene3D" id="3.90.226.10">
    <property type="entry name" value="2-enoyl-CoA Hydratase, Chain A, domain 1"/>
    <property type="match status" value="1"/>
</dbReference>
<dbReference type="SMART" id="SM00228">
    <property type="entry name" value="PDZ"/>
    <property type="match status" value="1"/>
</dbReference>
<dbReference type="PROSITE" id="PS50106">
    <property type="entry name" value="PDZ"/>
    <property type="match status" value="1"/>
</dbReference>
<sequence>MLATALGAVLERHIEGAPPASLAFWSLRGLEVLEPALRPELRGDVLVLGAGSERPLAVRVLPAVAPTAAPETAAPALAHALVAMFDAAWRTSPALRRVGPERMLRSAFDELFDHLDPHSRYLTPEEALAARIRRVGQAGLGLRLGVAGGRGGARGVVVAALSPDGPAAAAGLRVGDRVVAVDGVPVSGRDLGFAATLLEGPAETEVEIRIERAGRRRAVLLRRIAAPASPVRAETRDGVLWLRIEAFADTTDERLADALFAGSGAARGVVLDLRGNRGGLLSQAVAVASAFLPGGTVALTAGRHPDAARLWQANGPDLAEGLPVVVLVDGRSASAAEIVAAALGDRGRAVVVGSVTTGKGLIQAVVPLPNGGELLVTWSQVLGPGGRPIQGIGVLPTVCTSLGTDALAENLARLRRDEPPVAMAPARPRALRTPPPTPLSSAEIAALRASCPPAEGRDADVAAARALLDSPNAYAAALAR</sequence>
<evidence type="ECO:0000313" key="6">
    <source>
        <dbReference type="EMBL" id="GAA0581765.1"/>
    </source>
</evidence>
<dbReference type="PANTHER" id="PTHR32060">
    <property type="entry name" value="TAIL-SPECIFIC PROTEASE"/>
    <property type="match status" value="1"/>
</dbReference>
<dbReference type="InterPro" id="IPR005151">
    <property type="entry name" value="Tail-specific_protease"/>
</dbReference>
<evidence type="ECO:0000256" key="3">
    <source>
        <dbReference type="ARBA" id="ARBA00022801"/>
    </source>
</evidence>
<evidence type="ECO:0000256" key="2">
    <source>
        <dbReference type="ARBA" id="ARBA00022670"/>
    </source>
</evidence>
<dbReference type="InterPro" id="IPR041489">
    <property type="entry name" value="PDZ_6"/>
</dbReference>
<dbReference type="EMBL" id="BAAAFZ010000024">
    <property type="protein sequence ID" value="GAA0581765.1"/>
    <property type="molecule type" value="Genomic_DNA"/>
</dbReference>
<evidence type="ECO:0000256" key="1">
    <source>
        <dbReference type="ARBA" id="ARBA00009179"/>
    </source>
</evidence>
<name>A0ABP3Q6G7_9PROT</name>
<evidence type="ECO:0000259" key="5">
    <source>
        <dbReference type="PROSITE" id="PS50106"/>
    </source>
</evidence>
<organism evidence="6 7">
    <name type="scientific">Craurococcus roseus</name>
    <dbReference type="NCBI Taxonomy" id="77585"/>
    <lineage>
        <taxon>Bacteria</taxon>
        <taxon>Pseudomonadati</taxon>
        <taxon>Pseudomonadota</taxon>
        <taxon>Alphaproteobacteria</taxon>
        <taxon>Acetobacterales</taxon>
        <taxon>Acetobacteraceae</taxon>
        <taxon>Craurococcus</taxon>
    </lineage>
</organism>
<feature type="domain" description="PDZ" evidence="5">
    <location>
        <begin position="129"/>
        <end position="225"/>
    </location>
</feature>
<protein>
    <submittedName>
        <fullName evidence="6">S41 family peptidase</fullName>
    </submittedName>
</protein>
<gene>
    <name evidence="6" type="ORF">GCM10009416_20280</name>
</gene>
<keyword evidence="2" id="KW-0645">Protease</keyword>
<evidence type="ECO:0000313" key="7">
    <source>
        <dbReference type="Proteomes" id="UP001501588"/>
    </source>
</evidence>
<accession>A0ABP3Q6G7</accession>
<dbReference type="Gene3D" id="3.30.750.44">
    <property type="match status" value="1"/>
</dbReference>
<keyword evidence="4" id="KW-0720">Serine protease</keyword>
<dbReference type="InterPro" id="IPR001478">
    <property type="entry name" value="PDZ"/>
</dbReference>
<keyword evidence="3" id="KW-0378">Hydrolase</keyword>
<proteinExistence type="inferred from homology"/>
<dbReference type="CDD" id="cd07560">
    <property type="entry name" value="Peptidase_S41_CPP"/>
    <property type="match status" value="1"/>
</dbReference>
<dbReference type="InterPro" id="IPR029045">
    <property type="entry name" value="ClpP/crotonase-like_dom_sf"/>
</dbReference>
<dbReference type="SUPFAM" id="SSF52096">
    <property type="entry name" value="ClpP/crotonase"/>
    <property type="match status" value="1"/>
</dbReference>
<dbReference type="Gene3D" id="2.30.42.10">
    <property type="match status" value="1"/>
</dbReference>
<keyword evidence="7" id="KW-1185">Reference proteome</keyword>
<dbReference type="InterPro" id="IPR004447">
    <property type="entry name" value="Peptidase_S41A"/>
</dbReference>
<dbReference type="SMART" id="SM00245">
    <property type="entry name" value="TSPc"/>
    <property type="match status" value="1"/>
</dbReference>
<dbReference type="InterPro" id="IPR036034">
    <property type="entry name" value="PDZ_sf"/>
</dbReference>
<comment type="similarity">
    <text evidence="1">Belongs to the peptidase S41A family.</text>
</comment>
<dbReference type="Proteomes" id="UP001501588">
    <property type="component" value="Unassembled WGS sequence"/>
</dbReference>
<dbReference type="RefSeq" id="WP_343895155.1">
    <property type="nucleotide sequence ID" value="NZ_BAAAFZ010000024.1"/>
</dbReference>
<dbReference type="Pfam" id="PF17820">
    <property type="entry name" value="PDZ_6"/>
    <property type="match status" value="1"/>
</dbReference>
<dbReference type="SUPFAM" id="SSF50156">
    <property type="entry name" value="PDZ domain-like"/>
    <property type="match status" value="1"/>
</dbReference>
<evidence type="ECO:0000256" key="4">
    <source>
        <dbReference type="ARBA" id="ARBA00022825"/>
    </source>
</evidence>
<reference evidence="7" key="1">
    <citation type="journal article" date="2019" name="Int. J. Syst. Evol. Microbiol.">
        <title>The Global Catalogue of Microorganisms (GCM) 10K type strain sequencing project: providing services to taxonomists for standard genome sequencing and annotation.</title>
        <authorList>
            <consortium name="The Broad Institute Genomics Platform"/>
            <consortium name="The Broad Institute Genome Sequencing Center for Infectious Disease"/>
            <person name="Wu L."/>
            <person name="Ma J."/>
        </authorList>
    </citation>
    <scope>NUCLEOTIDE SEQUENCE [LARGE SCALE GENOMIC DNA]</scope>
    <source>
        <strain evidence="7">JCM 9933</strain>
    </source>
</reference>
<comment type="caution">
    <text evidence="6">The sequence shown here is derived from an EMBL/GenBank/DDBJ whole genome shotgun (WGS) entry which is preliminary data.</text>
</comment>
<dbReference type="Pfam" id="PF03572">
    <property type="entry name" value="Peptidase_S41"/>
    <property type="match status" value="1"/>
</dbReference>
<dbReference type="PANTHER" id="PTHR32060:SF30">
    <property type="entry name" value="CARBOXY-TERMINAL PROCESSING PROTEASE CTPA"/>
    <property type="match status" value="1"/>
</dbReference>